<evidence type="ECO:0000313" key="2">
    <source>
        <dbReference type="EMBL" id="QDG52354.1"/>
    </source>
</evidence>
<keyword evidence="3" id="KW-1185">Reference proteome</keyword>
<keyword evidence="1" id="KW-0472">Membrane</keyword>
<keyword evidence="1" id="KW-0812">Transmembrane</keyword>
<dbReference type="AlphaFoldDB" id="A0A4Y6PVH3"/>
<reference evidence="2 3" key="1">
    <citation type="submission" date="2019-06" db="EMBL/GenBank/DDBJ databases">
        <title>Persicimonas caeni gen. nov., sp. nov., a predatory bacterium isolated from solar saltern.</title>
        <authorList>
            <person name="Wang S."/>
        </authorList>
    </citation>
    <scope>NUCLEOTIDE SEQUENCE [LARGE SCALE GENOMIC DNA]</scope>
    <source>
        <strain evidence="2 3">YN101</strain>
    </source>
</reference>
<dbReference type="EMBL" id="CP041186">
    <property type="protein sequence ID" value="QDG52354.1"/>
    <property type="molecule type" value="Genomic_DNA"/>
</dbReference>
<evidence type="ECO:0000256" key="1">
    <source>
        <dbReference type="SAM" id="Phobius"/>
    </source>
</evidence>
<keyword evidence="1" id="KW-1133">Transmembrane helix</keyword>
<sequence length="514" mass="57662">MSDLLDEHDDELAALERAGKRRNAVTVAMIIATVIALLGVGGVLIGKVMYPGIGEYVEAVLAGEQDVFGDPVYTPEHEVSADELAENVDLQEVHAELLTHWLSSLSYDEAGQPSKRTLERFEALQKAVEPDPNLHAIVTELGELMHSEKAADKSDRVLYLTWAWNDYMRQKDQPYHFEANMMLRQRGPMLYTKNYHLAGEVKFGLDDERYTALLAQRIDNTNVVENYLCRATEADERPLWVVDTSAREAANHVWPMLSADSDATLEPVKQAFAPAIRKEAKEMLSPEALATLESSAFARHQLMATVDAINERDCNKFRFSFKPLVAYDSGRLLRLESKAAMAQHSACPDITPVELRTLIDNSDKLEMRREEIRVALQELTAWIARPRLVHEVRHRADEERHYARTIPLGCPGCDSLMAPREQAELSGYLAGVAYSGAPAAGLFRACWVNATSSTYHKRAIEPLVTELAKGQNCEQGPVDNLQQRAKKADVELFDRDEPLEKIGEWPANVEIGEW</sequence>
<name>A0A4Y6PVH3_PERCE</name>
<accession>A0A5B8YBN8</accession>
<evidence type="ECO:0000313" key="3">
    <source>
        <dbReference type="Proteomes" id="UP000315995"/>
    </source>
</evidence>
<feature type="transmembrane region" description="Helical" evidence="1">
    <location>
        <begin position="24"/>
        <end position="45"/>
    </location>
</feature>
<protein>
    <submittedName>
        <fullName evidence="2">Uncharacterized protein</fullName>
    </submittedName>
</protein>
<proteinExistence type="predicted"/>
<dbReference type="RefSeq" id="WP_141198826.1">
    <property type="nucleotide sequence ID" value="NZ_CP041186.1"/>
</dbReference>
<organism evidence="2 3">
    <name type="scientific">Persicimonas caeni</name>
    <dbReference type="NCBI Taxonomy" id="2292766"/>
    <lineage>
        <taxon>Bacteria</taxon>
        <taxon>Deltaproteobacteria</taxon>
        <taxon>Bradymonadales</taxon>
        <taxon>Bradymonadaceae</taxon>
        <taxon>Persicimonas</taxon>
    </lineage>
</organism>
<gene>
    <name evidence="2" type="ORF">FIV42_16885</name>
</gene>
<accession>A0A4Y6PVH3</accession>
<dbReference type="Proteomes" id="UP000315995">
    <property type="component" value="Chromosome"/>
</dbReference>